<evidence type="ECO:0000313" key="3">
    <source>
        <dbReference type="Proteomes" id="UP000196581"/>
    </source>
</evidence>
<proteinExistence type="predicted"/>
<keyword evidence="3" id="KW-1185">Reference proteome</keyword>
<feature type="transmembrane region" description="Helical" evidence="1">
    <location>
        <begin position="169"/>
        <end position="190"/>
    </location>
</feature>
<evidence type="ECO:0000313" key="2">
    <source>
        <dbReference type="EMBL" id="SLN00097.1"/>
    </source>
</evidence>
<feature type="transmembrane region" description="Helical" evidence="1">
    <location>
        <begin position="343"/>
        <end position="359"/>
    </location>
</feature>
<name>A0A1X6XNH5_9MICO</name>
<dbReference type="EMBL" id="FWFF01000019">
    <property type="protein sequence ID" value="SLN00097.1"/>
    <property type="molecule type" value="Genomic_DNA"/>
</dbReference>
<sequence length="416" mass="46238">MRAASGTDPRTYDAAPRLLPGVFDRGRLIRAAQMMLLLPFWLQALSVYLVSRIVSLGIMAMVVRTQPDSPWTTGATTSLNDFLNFWDGGWYETIAVEGYPDVLPVYATGEIAQNQWAFYPLFPMMVRDITLVTGAEFAVVAPVLSTVFGAVAAIVILELFRTVTTHGRALTGLAFVLFFPASPILSTAYAEALTLMLQALVLLLVVRRRYLWAIVPVFLMDLSRPIGVAFAFFMLIHLISRFRRRHDDPYPISEVVASWTLGVLSCVAALAHPLHAWIRTGSMTAYTDTEASWHTGETHFVTQWVTAGERWLGPLSLPTLLVLALSLIALIVSPAGRTMGRTLQQFCFGYGLYILIFFTPQTSTLRLFLPLFPLALALAASWSWAVRGIVLVAFTLFQIIWVGWLWHFTPPGDLPP</sequence>
<keyword evidence="1" id="KW-0472">Membrane</keyword>
<dbReference type="Proteomes" id="UP000196581">
    <property type="component" value="Unassembled WGS sequence"/>
</dbReference>
<dbReference type="RefSeq" id="WP_087008587.1">
    <property type="nucleotide sequence ID" value="NZ_FWFF01000019.1"/>
</dbReference>
<feature type="transmembrane region" description="Helical" evidence="1">
    <location>
        <begin position="210"/>
        <end position="236"/>
    </location>
</feature>
<dbReference type="AlphaFoldDB" id="A0A1X6XNH5"/>
<keyword evidence="1" id="KW-1133">Transmembrane helix</keyword>
<gene>
    <name evidence="2" type="ORF">FM105_12225</name>
</gene>
<feature type="transmembrane region" description="Helical" evidence="1">
    <location>
        <begin position="256"/>
        <end position="278"/>
    </location>
</feature>
<reference evidence="3" key="1">
    <citation type="submission" date="2017-02" db="EMBL/GenBank/DDBJ databases">
        <authorList>
            <person name="Dridi B."/>
        </authorList>
    </citation>
    <scope>NUCLEOTIDE SEQUENCE [LARGE SCALE GENOMIC DNA]</scope>
    <source>
        <strain evidence="3">B Co 03.10</strain>
    </source>
</reference>
<accession>A0A1X6XNH5</accession>
<feature type="transmembrane region" description="Helical" evidence="1">
    <location>
        <begin position="129"/>
        <end position="157"/>
    </location>
</feature>
<protein>
    <submittedName>
        <fullName evidence="2">Integral membrane protein</fullName>
    </submittedName>
</protein>
<organism evidence="2 3">
    <name type="scientific">Brevibacterium yomogidense</name>
    <dbReference type="NCBI Taxonomy" id="946573"/>
    <lineage>
        <taxon>Bacteria</taxon>
        <taxon>Bacillati</taxon>
        <taxon>Actinomycetota</taxon>
        <taxon>Actinomycetes</taxon>
        <taxon>Micrococcales</taxon>
        <taxon>Brevibacteriaceae</taxon>
        <taxon>Brevibacterium</taxon>
    </lineage>
</organism>
<feature type="transmembrane region" description="Helical" evidence="1">
    <location>
        <begin position="311"/>
        <end position="331"/>
    </location>
</feature>
<feature type="transmembrane region" description="Helical" evidence="1">
    <location>
        <begin position="35"/>
        <end position="63"/>
    </location>
</feature>
<feature type="transmembrane region" description="Helical" evidence="1">
    <location>
        <begin position="389"/>
        <end position="408"/>
    </location>
</feature>
<keyword evidence="1" id="KW-0812">Transmembrane</keyword>
<evidence type="ECO:0000256" key="1">
    <source>
        <dbReference type="SAM" id="Phobius"/>
    </source>
</evidence>